<keyword evidence="2" id="KW-0732">Signal</keyword>
<dbReference type="InterPro" id="IPR011033">
    <property type="entry name" value="PRC_barrel-like_sf"/>
</dbReference>
<feature type="domain" description="PRC-barrel" evidence="3">
    <location>
        <begin position="437"/>
        <end position="494"/>
    </location>
</feature>
<feature type="signal peptide" evidence="2">
    <location>
        <begin position="1"/>
        <end position="28"/>
    </location>
</feature>
<proteinExistence type="predicted"/>
<name>A0A7W6DLM0_9RHOB</name>
<dbReference type="Pfam" id="PF05239">
    <property type="entry name" value="PRC"/>
    <property type="match status" value="1"/>
</dbReference>
<dbReference type="PANTHER" id="PTHR36505">
    <property type="entry name" value="BLR1072 PROTEIN"/>
    <property type="match status" value="1"/>
</dbReference>
<dbReference type="EMBL" id="JACIEJ010000002">
    <property type="protein sequence ID" value="MBB3984834.1"/>
    <property type="molecule type" value="Genomic_DNA"/>
</dbReference>
<evidence type="ECO:0000313" key="5">
    <source>
        <dbReference type="Proteomes" id="UP000541426"/>
    </source>
</evidence>
<dbReference type="AlphaFoldDB" id="A0A7W6DLM0"/>
<evidence type="ECO:0000256" key="1">
    <source>
        <dbReference type="SAM" id="MobiDB-lite"/>
    </source>
</evidence>
<evidence type="ECO:0000256" key="2">
    <source>
        <dbReference type="SAM" id="SignalP"/>
    </source>
</evidence>
<dbReference type="PANTHER" id="PTHR36505:SF1">
    <property type="entry name" value="BLR1072 PROTEIN"/>
    <property type="match status" value="1"/>
</dbReference>
<evidence type="ECO:0000259" key="3">
    <source>
        <dbReference type="Pfam" id="PF05239"/>
    </source>
</evidence>
<sequence>MTNISIRHLLGTSALVLAGTAGMASAQATDTNDGDACQDLAQLIETSGDNGVSMERLNNVIDQDAEQRCLVVLQDVEEAGGLQAFMSDEDRSSETFAAAEKLDAEVDATRQVSEQETVTETVEIERTAIVEGEVAVAVPQPDVNIEQGNADVTVTSQAPSVDVEQQQPTITVRQPQQIITMDMPAPTITIEQAAPEIIITMPDPTVNVGSMQPQVDVVMADPTVRVEQADPQVALDLNARIVEPDEAERLAADNDGAAPVTTTMSQDEGEPNVTTQVAEAMVKHNEAGEAQVNISRVDPIVNYEGSEPEIRYSMAEQPTVKVNQTGEPKVTFQQANAEGATGNDTEMQQDANGAPMLQEDMDAEQQQAEADPMLSEDEQAADATAQADPALTTDEQVEQAQGDAMTDETMDDSQRAYMSDEENAEASNAGDAMSLTVAELEGMTVYDENGDSIGDIGRVLTNSEGAAERAVIDISGFLGIGARSVAVPLTDLSVEGEGNDMRISAQYTEDQLREMPRYQD</sequence>
<dbReference type="SUPFAM" id="SSF50346">
    <property type="entry name" value="PRC-barrel domain"/>
    <property type="match status" value="1"/>
</dbReference>
<dbReference type="Proteomes" id="UP000541426">
    <property type="component" value="Unassembled WGS sequence"/>
</dbReference>
<gene>
    <name evidence="4" type="ORF">GGQ68_001150</name>
</gene>
<dbReference type="InterPro" id="IPR027275">
    <property type="entry name" value="PRC-brl_dom"/>
</dbReference>
<keyword evidence="5" id="KW-1185">Reference proteome</keyword>
<evidence type="ECO:0000313" key="4">
    <source>
        <dbReference type="EMBL" id="MBB3984834.1"/>
    </source>
</evidence>
<organism evidence="4 5">
    <name type="scientific">Sagittula marina</name>
    <dbReference type="NCBI Taxonomy" id="943940"/>
    <lineage>
        <taxon>Bacteria</taxon>
        <taxon>Pseudomonadati</taxon>
        <taxon>Pseudomonadota</taxon>
        <taxon>Alphaproteobacteria</taxon>
        <taxon>Rhodobacterales</taxon>
        <taxon>Roseobacteraceae</taxon>
        <taxon>Sagittula</taxon>
    </lineage>
</organism>
<feature type="region of interest" description="Disordered" evidence="1">
    <location>
        <begin position="361"/>
        <end position="413"/>
    </location>
</feature>
<feature type="compositionally biased region" description="Low complexity" evidence="1">
    <location>
        <begin position="381"/>
        <end position="394"/>
    </location>
</feature>
<feature type="chain" id="PRO_5030925604" description="PRC-barrel domain-containing protein" evidence="2">
    <location>
        <begin position="29"/>
        <end position="520"/>
    </location>
</feature>
<comment type="caution">
    <text evidence="4">The sequence shown here is derived from an EMBL/GenBank/DDBJ whole genome shotgun (WGS) entry which is preliminary data.</text>
</comment>
<accession>A0A7W6DLM0</accession>
<protein>
    <recommendedName>
        <fullName evidence="3">PRC-barrel domain-containing protein</fullName>
    </recommendedName>
</protein>
<dbReference type="Gene3D" id="2.30.30.240">
    <property type="entry name" value="PRC-barrel domain"/>
    <property type="match status" value="1"/>
</dbReference>
<reference evidence="4 5" key="1">
    <citation type="submission" date="2020-08" db="EMBL/GenBank/DDBJ databases">
        <title>Genomic Encyclopedia of Type Strains, Phase IV (KMG-IV): sequencing the most valuable type-strain genomes for metagenomic binning, comparative biology and taxonomic classification.</title>
        <authorList>
            <person name="Goeker M."/>
        </authorList>
    </citation>
    <scope>NUCLEOTIDE SEQUENCE [LARGE SCALE GENOMIC DNA]</scope>
    <source>
        <strain evidence="4 5">DSM 102235</strain>
    </source>
</reference>
<dbReference type="RefSeq" id="WP_183963804.1">
    <property type="nucleotide sequence ID" value="NZ_BAABBZ010000014.1"/>
</dbReference>